<gene>
    <name evidence="3" type="ORF">CCMP2556_LOCUS51594</name>
</gene>
<sequence length="1644" mass="186765">DKYMDREVTKVGRYMSDFFKVLKKTANQDIRDFNQEFDRQISRLREVGCTLPDNCLAWWYVDKMRLDNATELNLLSSVGNLYNLQKLQDAAIIQDRMNRRLWERRPDGDKRTEEKRKGHQALMTSLDDDDEDNEEPALSDIEVEEFIDDEHTHEAFVAFRNAKSKYRAALKERGYTQSKDERLQQAKARSYCSVCHKKGHWHKDPECPANKGKQGGEAHTTHVVYITQNAGTKNDIEEYQNGAEHYVGNCVDSIEDMDYFVSFMELQRNNVTTDRNNDLVWTCYAVDSNVEKSAPEAMFLAITDCACSRTLAGRSWAMNFIGYLKKTNIPYFIMRQEETFKIGGERLYPSRQALVTWLAIQNSWFAVKISVVGADAPLLLSRPALGALGMRYDIAQGVADFSHLHVHSVRMIMSASGHPQVAVTSKKTPFLSWPERCDWSLTEIYVPTTQAVYMAASGEQLFIPKKLSEKPSTSELKGLSSLKLDQLIKRCKDLNIKIPEKPTRGLLMRMIRDGVPPTETEVVPFGRYRGYRFSEVPMSYLDWAIDECHNNENHSPDLARLARWAKENKDTAASSKTTSGYRDPEETAKKASPPSRKKKGRAATSDEDEDYSMISEAGDNHEKILDLEKTVMELKVKGEINTEDEGKDYILDNDFNTSETEDESNDPGKYDITDSRKPKVKLVYPDDYDRVKRLPGHKMKRVARKRVKNWAQKTLGLITTTLLAYTSVVLETADQNTKGVRDWVSSRCFPEPHPGDERVALMELFCGSAQLTLEYAKAGMVVLEPRDIIHGHDLNKEEEQARVIDEINTFRPELVWIALPCTLWGPWTRINYKDRPQELRRLRLKQKKLINLAIEAATVQIAGGNHVAFEHPRGSELWNKPDVKELLQMPHFQEVDFDMCSFGLKAVSDGGLLKKPTKVMCTDPGYAAALHRRPAKVFKPLDFNEEVAVDTLHLYDLSGHKVTVLSIMDVGSGYHVVAPVSGRKAEEYTKCFLKSWVAWAGAPQSTLVDQESGLTKDFPEELEKHGIRVNYTAGQAHWQNGHIERQNEWFRQIFDRVKDHVSMQDHEVEWVLASTAQAKNYLRRRHGYSPAQWLFGVAPRLGEGILDEEDDTAERQALISPGDQWSRKNEIRKAAREAYVHLQASESLQRAIHGRPRVQHGDFSQGQYVYIYRTSKAAGGVARKRQNIGEWVGPGVIVGQEGKNFWVSRGGRCLLCAREHLRLAESEELGGTLQAKAVRSDLVKLIEGMEIDDEEVFADATGEPAPVDAGGDLEYTPSLPDEGEPMEEEPNSGAKRPADTSVPERRMRQKGYCPMVPEPEEVPVPEDQELLCYMASEKRVPRALQKQADKELKWNQIPEEEIPLYKEAELLGLRKRQKSVTLSQEHYVNTRLQTVDIPKGVLPEDPADERKQKSPTYEDIKATNHVVRMAQKEKEEKLVYDKLGNWNDLVIIVYHDAAWANVTNEYDHQDYDETKDTGIYSQMGYVVVIAHKEVLLGKPGKGIVATWKSHACQRVCRSTFASETMAALEGWEAGIAFRDLLRGCFQAGCPGELPMVTMTDCKSLYDSVHRAGGPRAPSEKRLLVDLAALRQMVHQEVTEWSPENRAAFGRSLKWIPTDRQLADGLTKLLSKGSWWSCLKDLKPA</sequence>
<dbReference type="SUPFAM" id="SSF53098">
    <property type="entry name" value="Ribonuclease H-like"/>
    <property type="match status" value="1"/>
</dbReference>
<feature type="non-terminal residue" evidence="3">
    <location>
        <position position="1644"/>
    </location>
</feature>
<feature type="region of interest" description="Disordered" evidence="1">
    <location>
        <begin position="647"/>
        <end position="676"/>
    </location>
</feature>
<evidence type="ECO:0000313" key="3">
    <source>
        <dbReference type="EMBL" id="CAK9111084.1"/>
    </source>
</evidence>
<feature type="region of interest" description="Disordered" evidence="1">
    <location>
        <begin position="103"/>
        <end position="136"/>
    </location>
</feature>
<feature type="non-terminal residue" evidence="3">
    <location>
        <position position="1"/>
    </location>
</feature>
<feature type="compositionally biased region" description="Basic and acidic residues" evidence="1">
    <location>
        <begin position="666"/>
        <end position="676"/>
    </location>
</feature>
<feature type="compositionally biased region" description="Polar residues" evidence="1">
    <location>
        <begin position="571"/>
        <end position="580"/>
    </location>
</feature>
<comment type="caution">
    <text evidence="3">The sequence shown here is derived from an EMBL/GenBank/DDBJ whole genome shotgun (WGS) entry which is preliminary data.</text>
</comment>
<evidence type="ECO:0000313" key="4">
    <source>
        <dbReference type="Proteomes" id="UP001642484"/>
    </source>
</evidence>
<dbReference type="EMBL" id="CAXAMN010027501">
    <property type="protein sequence ID" value="CAK9111084.1"/>
    <property type="molecule type" value="Genomic_DNA"/>
</dbReference>
<feature type="compositionally biased region" description="Basic and acidic residues" evidence="1">
    <location>
        <begin position="103"/>
        <end position="116"/>
    </location>
</feature>
<reference evidence="3 4" key="1">
    <citation type="submission" date="2024-02" db="EMBL/GenBank/DDBJ databases">
        <authorList>
            <person name="Chen Y."/>
            <person name="Shah S."/>
            <person name="Dougan E. K."/>
            <person name="Thang M."/>
            <person name="Chan C."/>
        </authorList>
    </citation>
    <scope>NUCLEOTIDE SEQUENCE [LARGE SCALE GENOMIC DNA]</scope>
</reference>
<feature type="region of interest" description="Disordered" evidence="1">
    <location>
        <begin position="1255"/>
        <end position="1306"/>
    </location>
</feature>
<keyword evidence="4" id="KW-1185">Reference proteome</keyword>
<proteinExistence type="predicted"/>
<evidence type="ECO:0000259" key="2">
    <source>
        <dbReference type="PROSITE" id="PS50994"/>
    </source>
</evidence>
<feature type="region of interest" description="Disordered" evidence="1">
    <location>
        <begin position="569"/>
        <end position="617"/>
    </location>
</feature>
<feature type="compositionally biased region" description="Basic and acidic residues" evidence="1">
    <location>
        <begin position="1296"/>
        <end position="1306"/>
    </location>
</feature>
<dbReference type="InterPro" id="IPR001584">
    <property type="entry name" value="Integrase_cat-core"/>
</dbReference>
<feature type="domain" description="Integrase catalytic" evidence="2">
    <location>
        <begin position="936"/>
        <end position="1098"/>
    </location>
</feature>
<dbReference type="Gene3D" id="3.30.420.10">
    <property type="entry name" value="Ribonuclease H-like superfamily/Ribonuclease H"/>
    <property type="match status" value="1"/>
</dbReference>
<dbReference type="InterPro" id="IPR012337">
    <property type="entry name" value="RNaseH-like_sf"/>
</dbReference>
<feature type="compositionally biased region" description="Acidic residues" evidence="1">
    <location>
        <begin position="126"/>
        <end position="136"/>
    </location>
</feature>
<accession>A0ABP0SFE2</accession>
<protein>
    <recommendedName>
        <fullName evidence="2">Integrase catalytic domain-containing protein</fullName>
    </recommendedName>
</protein>
<dbReference type="InterPro" id="IPR036397">
    <property type="entry name" value="RNaseH_sf"/>
</dbReference>
<dbReference type="PROSITE" id="PS50994">
    <property type="entry name" value="INTEGRASE"/>
    <property type="match status" value="1"/>
</dbReference>
<organism evidence="3 4">
    <name type="scientific">Durusdinium trenchii</name>
    <dbReference type="NCBI Taxonomy" id="1381693"/>
    <lineage>
        <taxon>Eukaryota</taxon>
        <taxon>Sar</taxon>
        <taxon>Alveolata</taxon>
        <taxon>Dinophyceae</taxon>
        <taxon>Suessiales</taxon>
        <taxon>Symbiodiniaceae</taxon>
        <taxon>Durusdinium</taxon>
    </lineage>
</organism>
<evidence type="ECO:0000256" key="1">
    <source>
        <dbReference type="SAM" id="MobiDB-lite"/>
    </source>
</evidence>
<feature type="compositionally biased region" description="Acidic residues" evidence="1">
    <location>
        <begin position="1281"/>
        <end position="1290"/>
    </location>
</feature>
<name>A0ABP0SFE2_9DINO</name>
<dbReference type="Proteomes" id="UP001642484">
    <property type="component" value="Unassembled WGS sequence"/>
</dbReference>